<protein>
    <submittedName>
        <fullName evidence="2">GCN5-related N-acetyltransferase</fullName>
    </submittedName>
</protein>
<dbReference type="InterPro" id="IPR000182">
    <property type="entry name" value="GNAT_dom"/>
</dbReference>
<dbReference type="EMBL" id="ABLD01000019">
    <property type="protein sequence ID" value="EDT08291.1"/>
    <property type="molecule type" value="Genomic_DNA"/>
</dbReference>
<dbReference type="InterPro" id="IPR016181">
    <property type="entry name" value="Acyl_CoA_acyltransferase"/>
</dbReference>
<dbReference type="InterPro" id="IPR013653">
    <property type="entry name" value="GCN5-like_dom"/>
</dbReference>
<proteinExistence type="predicted"/>
<evidence type="ECO:0000259" key="1">
    <source>
        <dbReference type="PROSITE" id="PS51186"/>
    </source>
</evidence>
<organism evidence="2 3">
    <name type="scientific">Paraburkholderia graminis (strain ATCC 700544 / DSM 17151 / LMG 18924 / NCIMB 13744 / C4D1M)</name>
    <dbReference type="NCBI Taxonomy" id="396598"/>
    <lineage>
        <taxon>Bacteria</taxon>
        <taxon>Pseudomonadati</taxon>
        <taxon>Pseudomonadota</taxon>
        <taxon>Betaproteobacteria</taxon>
        <taxon>Burkholderiales</taxon>
        <taxon>Burkholderiaceae</taxon>
        <taxon>Paraburkholderia</taxon>
    </lineage>
</organism>
<accession>B1G6L2</accession>
<dbReference type="Gene3D" id="3.40.630.30">
    <property type="match status" value="1"/>
</dbReference>
<name>B1G6L2_PARG4</name>
<keyword evidence="3" id="KW-1185">Reference proteome</keyword>
<gene>
    <name evidence="2" type="ORF">BgramDRAFT_4973</name>
</gene>
<feature type="domain" description="N-acetyltransferase" evidence="1">
    <location>
        <begin position="100"/>
        <end position="230"/>
    </location>
</feature>
<dbReference type="Proteomes" id="UP000005045">
    <property type="component" value="Unassembled WGS sequence"/>
</dbReference>
<dbReference type="PROSITE" id="PS51186">
    <property type="entry name" value="GNAT"/>
    <property type="match status" value="1"/>
</dbReference>
<sequence>MAHVLDNPAWHAMTTNHRSISVGHECARRYLADVSPIAALADVANERGWLALGRLAANGVVGLVGVAPELLPDGWTIHWYFPFVQMTCTVDTFRGSCDTADVLTLTEMDTRAMLQLVSAAKPGPMERRTIDMGRYVGIKSGGKLASMAGERLAFPGYVEVASVCTDPAHSGKGFAEMVTTAITAGIVARGDTAFLHVRQDNRRAVSLYSRLGFAERCVTPIVAVSLSEKA</sequence>
<dbReference type="GO" id="GO:0016747">
    <property type="term" value="F:acyltransferase activity, transferring groups other than amino-acyl groups"/>
    <property type="evidence" value="ECO:0007669"/>
    <property type="project" value="InterPro"/>
</dbReference>
<keyword evidence="2" id="KW-0808">Transferase</keyword>
<dbReference type="Pfam" id="PF08445">
    <property type="entry name" value="FR47"/>
    <property type="match status" value="1"/>
</dbReference>
<comment type="caution">
    <text evidence="2">The sequence shown here is derived from an EMBL/GenBank/DDBJ whole genome shotgun (WGS) entry which is preliminary data.</text>
</comment>
<reference evidence="2 3" key="1">
    <citation type="submission" date="2008-03" db="EMBL/GenBank/DDBJ databases">
        <title>Sequencing of the draft genome and assembly of Burkholderia graminis C4D1M.</title>
        <authorList>
            <consortium name="US DOE Joint Genome Institute (JGI-PGF)"/>
            <person name="Copeland A."/>
            <person name="Lucas S."/>
            <person name="Lapidus A."/>
            <person name="Glavina del Rio T."/>
            <person name="Dalin E."/>
            <person name="Tice H."/>
            <person name="Bruce D."/>
            <person name="Goodwin L."/>
            <person name="Pitluck S."/>
            <person name="Larimer F."/>
            <person name="Land M.L."/>
            <person name="Hauser L."/>
            <person name="Tiedje J."/>
            <person name="Richardson P."/>
        </authorList>
    </citation>
    <scope>NUCLEOTIDE SEQUENCE [LARGE SCALE GENOMIC DNA]</scope>
    <source>
        <strain evidence="3">ATCC 700544 / DSM 17151 / LMG 18924 / NCIMB 13744 / C4D1M</strain>
    </source>
</reference>
<evidence type="ECO:0000313" key="2">
    <source>
        <dbReference type="EMBL" id="EDT08291.1"/>
    </source>
</evidence>
<dbReference type="AlphaFoldDB" id="B1G6L2"/>
<evidence type="ECO:0000313" key="3">
    <source>
        <dbReference type="Proteomes" id="UP000005045"/>
    </source>
</evidence>
<dbReference type="SUPFAM" id="SSF55729">
    <property type="entry name" value="Acyl-CoA N-acyltransferases (Nat)"/>
    <property type="match status" value="1"/>
</dbReference>